<dbReference type="Proteomes" id="UP000322699">
    <property type="component" value="Unassembled WGS sequence"/>
</dbReference>
<feature type="compositionally biased region" description="Acidic residues" evidence="1">
    <location>
        <begin position="261"/>
        <end position="272"/>
    </location>
</feature>
<sequence length="272" mass="29634">MHCVALTNACLLALDILLPDETCLTDRSLLRSTHGEGHPRGRSPRCRTISRWCFADNHCMHRSGRPHTFLSACTSNPATSVMHTVIRLSRGYLLPTSRPAGHNRRTTKTAFPPTLDQYSSPDRPAGHQPTPEFQCSINADVPDALRGPTNACLWTLDIPLLAETCLNVGPLLRSAHGDCHPRGRSPRRRTASQRCISDNHCMHRSGGGRLFPSLASQSPPPGDACRYPTEPRTLATRLAPCGAQPTHGFHADRSTAIAPTSEDDDSLNASDD</sequence>
<dbReference type="AlphaFoldDB" id="A0A5B1CBX3"/>
<accession>A0A5B1CBX3</accession>
<dbReference type="EMBL" id="VRLW01000001">
    <property type="protein sequence ID" value="KAA1257515.1"/>
    <property type="molecule type" value="Genomic_DNA"/>
</dbReference>
<organism evidence="2 3">
    <name type="scientific">Rubripirellula obstinata</name>
    <dbReference type="NCBI Taxonomy" id="406547"/>
    <lineage>
        <taxon>Bacteria</taxon>
        <taxon>Pseudomonadati</taxon>
        <taxon>Planctomycetota</taxon>
        <taxon>Planctomycetia</taxon>
        <taxon>Pirellulales</taxon>
        <taxon>Pirellulaceae</taxon>
        <taxon>Rubripirellula</taxon>
    </lineage>
</organism>
<protein>
    <submittedName>
        <fullName evidence="2">Uncharacterized protein</fullName>
    </submittedName>
</protein>
<evidence type="ECO:0000313" key="2">
    <source>
        <dbReference type="EMBL" id="KAA1257515.1"/>
    </source>
</evidence>
<comment type="caution">
    <text evidence="2">The sequence shown here is derived from an EMBL/GenBank/DDBJ whole genome shotgun (WGS) entry which is preliminary data.</text>
</comment>
<feature type="region of interest" description="Disordered" evidence="1">
    <location>
        <begin position="96"/>
        <end position="129"/>
    </location>
</feature>
<keyword evidence="3" id="KW-1185">Reference proteome</keyword>
<reference evidence="2 3" key="1">
    <citation type="submission" date="2019-08" db="EMBL/GenBank/DDBJ databases">
        <title>Deep-cultivation of Planctomycetes and their phenomic and genomic characterization uncovers novel biology.</title>
        <authorList>
            <person name="Wiegand S."/>
            <person name="Jogler M."/>
            <person name="Boedeker C."/>
            <person name="Pinto D."/>
            <person name="Vollmers J."/>
            <person name="Rivas-Marin E."/>
            <person name="Kohn T."/>
            <person name="Peeters S.H."/>
            <person name="Heuer A."/>
            <person name="Rast P."/>
            <person name="Oberbeckmann S."/>
            <person name="Bunk B."/>
            <person name="Jeske O."/>
            <person name="Meyerdierks A."/>
            <person name="Storesund J.E."/>
            <person name="Kallscheuer N."/>
            <person name="Luecker S."/>
            <person name="Lage O.M."/>
            <person name="Pohl T."/>
            <person name="Merkel B.J."/>
            <person name="Hornburger P."/>
            <person name="Mueller R.-W."/>
            <person name="Bruemmer F."/>
            <person name="Labrenz M."/>
            <person name="Spormann A.M."/>
            <person name="Op Den Camp H."/>
            <person name="Overmann J."/>
            <person name="Amann R."/>
            <person name="Jetten M.S.M."/>
            <person name="Mascher T."/>
            <person name="Medema M.H."/>
            <person name="Devos D.P."/>
            <person name="Kaster A.-K."/>
            <person name="Ovreas L."/>
            <person name="Rohde M."/>
            <person name="Galperin M.Y."/>
            <person name="Jogler C."/>
        </authorList>
    </citation>
    <scope>NUCLEOTIDE SEQUENCE [LARGE SCALE GENOMIC DNA]</scope>
    <source>
        <strain evidence="2 3">LF1</strain>
    </source>
</reference>
<feature type="region of interest" description="Disordered" evidence="1">
    <location>
        <begin position="239"/>
        <end position="272"/>
    </location>
</feature>
<proteinExistence type="predicted"/>
<name>A0A5B1CBX3_9BACT</name>
<evidence type="ECO:0000313" key="3">
    <source>
        <dbReference type="Proteomes" id="UP000322699"/>
    </source>
</evidence>
<evidence type="ECO:0000256" key="1">
    <source>
        <dbReference type="SAM" id="MobiDB-lite"/>
    </source>
</evidence>
<gene>
    <name evidence="2" type="ORF">LF1_00020</name>
</gene>